<reference evidence="2" key="2">
    <citation type="submission" date="2023-05" db="EMBL/GenBank/DDBJ databases">
        <authorList>
            <consortium name="Lawrence Berkeley National Laboratory"/>
            <person name="Steindorff A."/>
            <person name="Hensen N."/>
            <person name="Bonometti L."/>
            <person name="Westerberg I."/>
            <person name="Brannstrom I.O."/>
            <person name="Guillou S."/>
            <person name="Cros-Aarteil S."/>
            <person name="Calhoun S."/>
            <person name="Haridas S."/>
            <person name="Kuo A."/>
            <person name="Mondo S."/>
            <person name="Pangilinan J."/>
            <person name="Riley R."/>
            <person name="Labutti K."/>
            <person name="Andreopoulos B."/>
            <person name="Lipzen A."/>
            <person name="Chen C."/>
            <person name="Yanf M."/>
            <person name="Daum C."/>
            <person name="Ng V."/>
            <person name="Clum A."/>
            <person name="Ohm R."/>
            <person name="Martin F."/>
            <person name="Silar P."/>
            <person name="Natvig D."/>
            <person name="Lalanne C."/>
            <person name="Gautier V."/>
            <person name="Ament-Velasquez S.L."/>
            <person name="Kruys A."/>
            <person name="Hutchinson M.I."/>
            <person name="Powell A.J."/>
            <person name="Barry K."/>
            <person name="Miller A.N."/>
            <person name="Grigoriev I.V."/>
            <person name="Debuchy R."/>
            <person name="Gladieux P."/>
            <person name="Thoren M.H."/>
            <person name="Johannesson H."/>
        </authorList>
    </citation>
    <scope>NUCLEOTIDE SEQUENCE</scope>
    <source>
        <strain evidence="2">CBS 123565</strain>
    </source>
</reference>
<reference evidence="2" key="1">
    <citation type="journal article" date="2023" name="Mol. Phylogenet. Evol.">
        <title>Genome-scale phylogeny and comparative genomics of the fungal order Sordariales.</title>
        <authorList>
            <person name="Hensen N."/>
            <person name="Bonometti L."/>
            <person name="Westerberg I."/>
            <person name="Brannstrom I.O."/>
            <person name="Guillou S."/>
            <person name="Cros-Aarteil S."/>
            <person name="Calhoun S."/>
            <person name="Haridas S."/>
            <person name="Kuo A."/>
            <person name="Mondo S."/>
            <person name="Pangilinan J."/>
            <person name="Riley R."/>
            <person name="LaButti K."/>
            <person name="Andreopoulos B."/>
            <person name="Lipzen A."/>
            <person name="Chen C."/>
            <person name="Yan M."/>
            <person name="Daum C."/>
            <person name="Ng V."/>
            <person name="Clum A."/>
            <person name="Steindorff A."/>
            <person name="Ohm R.A."/>
            <person name="Martin F."/>
            <person name="Silar P."/>
            <person name="Natvig D.O."/>
            <person name="Lalanne C."/>
            <person name="Gautier V."/>
            <person name="Ament-Velasquez S.L."/>
            <person name="Kruys A."/>
            <person name="Hutchinson M.I."/>
            <person name="Powell A.J."/>
            <person name="Barry K."/>
            <person name="Miller A.N."/>
            <person name="Grigoriev I.V."/>
            <person name="Debuchy R."/>
            <person name="Gladieux P."/>
            <person name="Hiltunen Thoren M."/>
            <person name="Johannesson H."/>
        </authorList>
    </citation>
    <scope>NUCLEOTIDE SEQUENCE</scope>
    <source>
        <strain evidence="2">CBS 123565</strain>
    </source>
</reference>
<feature type="region of interest" description="Disordered" evidence="1">
    <location>
        <begin position="419"/>
        <end position="459"/>
    </location>
</feature>
<dbReference type="Proteomes" id="UP001304895">
    <property type="component" value="Unassembled WGS sequence"/>
</dbReference>
<keyword evidence="3" id="KW-1185">Reference proteome</keyword>
<sequence length="459" mass="51880">MPASKKNAVRQCCSRSHMHASPSLTSRDPSSRYPSVKHPRVPSTRVPYLAKSPPAFCDTSRQCLSRIQVNAIRQQRRALVQQLPPRRLKGILQHHQQRRIMADPLHVLELLGRRHASVFHQILARLPHLVLLRRRWRHGARPRGGAALERIPIAPDHQRGKVQHPRPVEQHVVARRVPLLDPAVSGGGRPRHAHALGQHDRLQELQRIVRRIARLGRRRPRVAHAPLRAVEILGPDRPPQQPLGPRKDLAVDNVHVHGHVREVVQHDAALKDDVGLAALRHVVVVGVRRQVAPSEQRLVKVALPRVERPRQRPPPLVAPAQRLRDPAAQRVDLEISLVHVPADAEQARHEDGAAERVRLHFLVAQGPLEALEKRDGLVAHRNEIGLGPRHLGAARRLPQLVVARQRQAHLVRNHYRRVAKHGGVDRVDDKRRKRGPPRRLVGDPVVPQLLGRMSHPRRG</sequence>
<evidence type="ECO:0000313" key="3">
    <source>
        <dbReference type="Proteomes" id="UP001304895"/>
    </source>
</evidence>
<gene>
    <name evidence="2" type="ORF">BT67DRAFT_248178</name>
</gene>
<protein>
    <submittedName>
        <fullName evidence="2">Uncharacterized protein</fullName>
    </submittedName>
</protein>
<evidence type="ECO:0000313" key="2">
    <source>
        <dbReference type="EMBL" id="KAK4130001.1"/>
    </source>
</evidence>
<organism evidence="2 3">
    <name type="scientific">Trichocladium antarcticum</name>
    <dbReference type="NCBI Taxonomy" id="1450529"/>
    <lineage>
        <taxon>Eukaryota</taxon>
        <taxon>Fungi</taxon>
        <taxon>Dikarya</taxon>
        <taxon>Ascomycota</taxon>
        <taxon>Pezizomycotina</taxon>
        <taxon>Sordariomycetes</taxon>
        <taxon>Sordariomycetidae</taxon>
        <taxon>Sordariales</taxon>
        <taxon>Chaetomiaceae</taxon>
        <taxon>Trichocladium</taxon>
    </lineage>
</organism>
<name>A0AAN6UCG1_9PEZI</name>
<feature type="region of interest" description="Disordered" evidence="1">
    <location>
        <begin position="1"/>
        <end position="47"/>
    </location>
</feature>
<evidence type="ECO:0000256" key="1">
    <source>
        <dbReference type="SAM" id="MobiDB-lite"/>
    </source>
</evidence>
<proteinExistence type="predicted"/>
<accession>A0AAN6UCG1</accession>
<comment type="caution">
    <text evidence="2">The sequence shown here is derived from an EMBL/GenBank/DDBJ whole genome shotgun (WGS) entry which is preliminary data.</text>
</comment>
<dbReference type="EMBL" id="MU853445">
    <property type="protein sequence ID" value="KAK4130001.1"/>
    <property type="molecule type" value="Genomic_DNA"/>
</dbReference>
<dbReference type="AlphaFoldDB" id="A0AAN6UCG1"/>